<name>Q466I2_METBF</name>
<keyword evidence="1" id="KW-0472">Membrane</keyword>
<dbReference type="PaxDb" id="269797-Mbar_A3332"/>
<feature type="transmembrane region" description="Helical" evidence="1">
    <location>
        <begin position="6"/>
        <end position="23"/>
    </location>
</feature>
<keyword evidence="1" id="KW-1133">Transmembrane helix</keyword>
<evidence type="ECO:0000256" key="1">
    <source>
        <dbReference type="SAM" id="Phobius"/>
    </source>
</evidence>
<gene>
    <name evidence="2" type="ordered locus">Mbar_A3332</name>
</gene>
<keyword evidence="1" id="KW-0812">Transmembrane</keyword>
<dbReference type="EMBL" id="CP000099">
    <property type="protein sequence ID" value="AAZ72210.1"/>
    <property type="molecule type" value="Genomic_DNA"/>
</dbReference>
<evidence type="ECO:0000313" key="2">
    <source>
        <dbReference type="EMBL" id="AAZ72210.1"/>
    </source>
</evidence>
<reference evidence="2" key="1">
    <citation type="submission" date="2006-06" db="EMBL/GenBank/DDBJ databases">
        <title>Complete sequence of chromosome 1 of Methanosarcina barkeri str. fusaro.</title>
        <authorList>
            <person name="Copeland A."/>
            <person name="Lucas S."/>
            <person name="Lapidus A."/>
            <person name="Barry K."/>
            <person name="Detter J.C."/>
            <person name="Glavina T."/>
            <person name="Hammon N."/>
            <person name="Israni S."/>
            <person name="Pitluck S."/>
            <person name="Goodwin L.A."/>
            <person name="Saunders E.H."/>
            <person name="Schmutz J."/>
            <person name="Larimer F."/>
            <person name="Land M."/>
            <person name="Anderson I."/>
            <person name="Richardson P."/>
        </authorList>
    </citation>
    <scope>NUCLEOTIDE SEQUENCE</scope>
    <source>
        <strain evidence="2">Fusaro</strain>
    </source>
</reference>
<dbReference type="AlphaFoldDB" id="Q466I2"/>
<organism evidence="2">
    <name type="scientific">Methanosarcina barkeri (strain Fusaro / DSM 804)</name>
    <dbReference type="NCBI Taxonomy" id="269797"/>
    <lineage>
        <taxon>Archaea</taxon>
        <taxon>Methanobacteriati</taxon>
        <taxon>Methanobacteriota</taxon>
        <taxon>Stenosarchaea group</taxon>
        <taxon>Methanomicrobia</taxon>
        <taxon>Methanosarcinales</taxon>
        <taxon>Methanosarcinaceae</taxon>
        <taxon>Methanosarcina</taxon>
    </lineage>
</organism>
<accession>Q466I2</accession>
<dbReference type="HOGENOM" id="CLU_1529219_0_0_2"/>
<proteinExistence type="predicted"/>
<protein>
    <submittedName>
        <fullName evidence="2">Uncharacterized protein</fullName>
    </submittedName>
</protein>
<sequence length="175" mass="20100">MLKYVATYSLFMALSYILYNEILRMRDRQLAKEDRVLTAKILVNKVLLGFLNDWKSYSTSDQFWANEDAQYIAFIGIDKTLEYHLDQFVLVATEIGSIGILPDEVSNKLVEFAARMRPMISQSNIANHETWGREYPDSLPNKFDALLIDITDMLQNLDECCDTTKFVLGPVPGIF</sequence>
<dbReference type="KEGG" id="mba:Mbar_A3332"/>